<organism evidence="4 5">
    <name type="scientific">Neisseria cinerea</name>
    <dbReference type="NCBI Taxonomy" id="483"/>
    <lineage>
        <taxon>Bacteria</taxon>
        <taxon>Pseudomonadati</taxon>
        <taxon>Pseudomonadota</taxon>
        <taxon>Betaproteobacteria</taxon>
        <taxon>Neisseriales</taxon>
        <taxon>Neisseriaceae</taxon>
        <taxon>Neisseria</taxon>
    </lineage>
</organism>
<feature type="chain" id="PRO_5032462768" evidence="2">
    <location>
        <begin position="19"/>
        <end position="591"/>
    </location>
</feature>
<dbReference type="GO" id="GO:0015833">
    <property type="term" value="P:peptide transport"/>
    <property type="evidence" value="ECO:0007669"/>
    <property type="project" value="TreeGrafter"/>
</dbReference>
<gene>
    <name evidence="4" type="ORF">I6G28_07745</name>
</gene>
<dbReference type="Gene3D" id="3.40.190.10">
    <property type="entry name" value="Periplasmic binding protein-like II"/>
    <property type="match status" value="1"/>
</dbReference>
<dbReference type="GeneID" id="84020544"/>
<name>A0A7T3EVG3_NEICI</name>
<evidence type="ECO:0000313" key="5">
    <source>
        <dbReference type="Proteomes" id="UP000594865"/>
    </source>
</evidence>
<keyword evidence="1 2" id="KW-0732">Signal</keyword>
<proteinExistence type="predicted"/>
<feature type="signal peptide" evidence="2">
    <location>
        <begin position="1"/>
        <end position="18"/>
    </location>
</feature>
<dbReference type="GO" id="GO:1904680">
    <property type="term" value="F:peptide transmembrane transporter activity"/>
    <property type="evidence" value="ECO:0007669"/>
    <property type="project" value="TreeGrafter"/>
</dbReference>
<dbReference type="Proteomes" id="UP000594865">
    <property type="component" value="Chromosome"/>
</dbReference>
<dbReference type="PANTHER" id="PTHR30290:SF64">
    <property type="entry name" value="ABC TRANSPORTER PERIPLASMIC BINDING PROTEIN"/>
    <property type="match status" value="1"/>
</dbReference>
<evidence type="ECO:0000313" key="4">
    <source>
        <dbReference type="EMBL" id="QPT37791.1"/>
    </source>
</evidence>
<dbReference type="PANTHER" id="PTHR30290">
    <property type="entry name" value="PERIPLASMIC BINDING COMPONENT OF ABC TRANSPORTER"/>
    <property type="match status" value="1"/>
</dbReference>
<dbReference type="Pfam" id="PF00496">
    <property type="entry name" value="SBP_bac_5"/>
    <property type="match status" value="1"/>
</dbReference>
<dbReference type="PIRSF" id="PIRSF002741">
    <property type="entry name" value="MppA"/>
    <property type="match status" value="1"/>
</dbReference>
<dbReference type="Gene3D" id="3.10.105.10">
    <property type="entry name" value="Dipeptide-binding Protein, Domain 3"/>
    <property type="match status" value="1"/>
</dbReference>
<dbReference type="GO" id="GO:0030288">
    <property type="term" value="C:outer membrane-bounded periplasmic space"/>
    <property type="evidence" value="ECO:0007669"/>
    <property type="project" value="TreeGrafter"/>
</dbReference>
<dbReference type="GO" id="GO:0043190">
    <property type="term" value="C:ATP-binding cassette (ABC) transporter complex"/>
    <property type="evidence" value="ECO:0007669"/>
    <property type="project" value="InterPro"/>
</dbReference>
<sequence>MKTLVLLLLSFSTTTAFAAYGLGLGQAPKYPAGFRAYEYVNPDAPKGGAFSLPMQGGFDTFNPFTLKGDKEVGVLMLTVDRLTDNSWDEPFSMYGLLAQDFWLAEDGLSATFKLNPKAKFHNGDPVLAKDVAASFRLLTQDKDANPSYHIYWSDVAKVETPDDRTVVFRFKQRNAELHMVLGQLPVFSHKSYPEGLEKGANKMPIGSGPYRFVKADTGRMSEYARDKNYWAQNLPTRRGRYNFDTVRFKYFKDDSVRLEGLKAGQYDFVHENIARNWARAYPADILAKRDLGKHEWKQENTAGMQGFVMNLRRAPFNHPFVRQAMVESFDFESTNARLFYGAYRRSNSFFTNSNMAASGRPQGSELRLLQSLGNTLNPAVLSQNVPEPPQTDLKNGIRPNLIKARTLLEKAGYRYRNGKLTDRLGNPLAFEFLNAGKAYGRITAKWQRDLAKIGVTMHMHTVDPAVYQKRLDNFDFDMTITVYGNSESPGNEQRDYFGCEAAKTEGSRNLAGICRPEIEKLLTHFGSFRNRAELQTAARALDRTVRHQYIIVPAWYADRYRVVYRNDLGIPQTLPKYYDPVSFVLSTAWKK</sequence>
<dbReference type="InterPro" id="IPR039424">
    <property type="entry name" value="SBP_5"/>
</dbReference>
<keyword evidence="5" id="KW-1185">Reference proteome</keyword>
<accession>A0A7T3EVG3</accession>
<dbReference type="SUPFAM" id="SSF53850">
    <property type="entry name" value="Periplasmic binding protein-like II"/>
    <property type="match status" value="1"/>
</dbReference>
<evidence type="ECO:0000256" key="2">
    <source>
        <dbReference type="SAM" id="SignalP"/>
    </source>
</evidence>
<dbReference type="InterPro" id="IPR030678">
    <property type="entry name" value="Peptide/Ni-bd"/>
</dbReference>
<dbReference type="AlphaFoldDB" id="A0A7T3EVG3"/>
<evidence type="ECO:0000256" key="1">
    <source>
        <dbReference type="ARBA" id="ARBA00022729"/>
    </source>
</evidence>
<dbReference type="EMBL" id="CP065726">
    <property type="protein sequence ID" value="QPT37791.1"/>
    <property type="molecule type" value="Genomic_DNA"/>
</dbReference>
<dbReference type="RefSeq" id="WP_111726326.1">
    <property type="nucleotide sequence ID" value="NZ_CP065726.1"/>
</dbReference>
<dbReference type="CDD" id="cd08497">
    <property type="entry name" value="MbnE-like"/>
    <property type="match status" value="1"/>
</dbReference>
<feature type="domain" description="Solute-binding protein family 5" evidence="3">
    <location>
        <begin position="94"/>
        <end position="497"/>
    </location>
</feature>
<protein>
    <submittedName>
        <fullName evidence="4">ABC transporter substrate-binding protein</fullName>
    </submittedName>
</protein>
<dbReference type="InterPro" id="IPR000914">
    <property type="entry name" value="SBP_5_dom"/>
</dbReference>
<evidence type="ECO:0000259" key="3">
    <source>
        <dbReference type="Pfam" id="PF00496"/>
    </source>
</evidence>
<dbReference type="GO" id="GO:0042884">
    <property type="term" value="P:microcin transport"/>
    <property type="evidence" value="ECO:0007669"/>
    <property type="project" value="TreeGrafter"/>
</dbReference>
<reference evidence="4 5" key="1">
    <citation type="submission" date="2020-12" db="EMBL/GenBank/DDBJ databases">
        <title>FDA dAtabase for Regulatory Grade micrObial Sequences (FDA-ARGOS): Supporting development and validation of Infectious Disease Dx tests.</title>
        <authorList>
            <person name="Sproer C."/>
            <person name="Gronow S."/>
            <person name="Severitt S."/>
            <person name="Schroder I."/>
            <person name="Tallon L."/>
            <person name="Sadzewicz L."/>
            <person name="Zhao X."/>
            <person name="Boylan J."/>
            <person name="Ott S."/>
            <person name="Bowen H."/>
            <person name="Vavikolanu K."/>
            <person name="Mehta A."/>
            <person name="Aluvathingal J."/>
            <person name="Nadendla S."/>
            <person name="Lowell S."/>
            <person name="Myers T."/>
            <person name="Yan Y."/>
            <person name="Sichtig H."/>
        </authorList>
    </citation>
    <scope>NUCLEOTIDE SEQUENCE [LARGE SCALE GENOMIC DNA]</scope>
    <source>
        <strain evidence="4 5">FDAARGOS_871</strain>
    </source>
</reference>